<protein>
    <recommendedName>
        <fullName evidence="3">DUF4760 domain-containing protein</fullName>
    </recommendedName>
</protein>
<dbReference type="AlphaFoldDB" id="A0A4Y5YR02"/>
<reference evidence="1 2" key="1">
    <citation type="submission" date="2019-06" db="EMBL/GenBank/DDBJ databases">
        <title>Complete genome of Microbacterium foliorum M2.</title>
        <authorList>
            <person name="Cao G."/>
        </authorList>
    </citation>
    <scope>NUCLEOTIDE SEQUENCE [LARGE SCALE GENOMIC DNA]</scope>
    <source>
        <strain evidence="1 2">M2</strain>
    </source>
</reference>
<dbReference type="Proteomes" id="UP000316125">
    <property type="component" value="Chromosome"/>
</dbReference>
<proteinExistence type="predicted"/>
<sequence>MSDAPLWLQLLTIGLPAAASIIAAISAARFASRARLAEGKAARLLALEERTAQRRGEVYIPFVEALGNMLVPSRQAETVATMEPVMLNFQNFVMIWGSDRVATAFYRFRRASTTSPPAPIIMRLAADLLLEIRRDLAWPESQISALEVMGSRITDLEKGGDLEQSFTMPFDDLVKRESWTPPW</sequence>
<organism evidence="1 2">
    <name type="scientific">Microbacterium foliorum</name>
    <dbReference type="NCBI Taxonomy" id="104336"/>
    <lineage>
        <taxon>Bacteria</taxon>
        <taxon>Bacillati</taxon>
        <taxon>Actinomycetota</taxon>
        <taxon>Actinomycetes</taxon>
        <taxon>Micrococcales</taxon>
        <taxon>Microbacteriaceae</taxon>
        <taxon>Microbacterium</taxon>
    </lineage>
</organism>
<dbReference type="OrthoDB" id="4231797at2"/>
<name>A0A4Y5YR02_9MICO</name>
<evidence type="ECO:0000313" key="1">
    <source>
        <dbReference type="EMBL" id="QDE34849.1"/>
    </source>
</evidence>
<evidence type="ECO:0008006" key="3">
    <source>
        <dbReference type="Google" id="ProtNLM"/>
    </source>
</evidence>
<accession>A0A4Y5YR02</accession>
<evidence type="ECO:0000313" key="2">
    <source>
        <dbReference type="Proteomes" id="UP000316125"/>
    </source>
</evidence>
<dbReference type="EMBL" id="CP041040">
    <property type="protein sequence ID" value="QDE34849.1"/>
    <property type="molecule type" value="Genomic_DNA"/>
</dbReference>
<gene>
    <name evidence="1" type="ORF">FIV50_08610</name>
</gene>
<dbReference type="RefSeq" id="WP_140037084.1">
    <property type="nucleotide sequence ID" value="NZ_CP041040.1"/>
</dbReference>